<reference evidence="1 2" key="2">
    <citation type="submission" date="2020-03" db="EMBL/GenBank/DDBJ databases">
        <authorList>
            <person name="Ichikawa N."/>
            <person name="Kimura A."/>
            <person name="Kitahashi Y."/>
            <person name="Uohara A."/>
        </authorList>
    </citation>
    <scope>NUCLEOTIDE SEQUENCE [LARGE SCALE GENOMIC DNA]</scope>
    <source>
        <strain evidence="1 2">NBRC 108638</strain>
    </source>
</reference>
<gene>
    <name evidence="1" type="ORF">Prum_035670</name>
</gene>
<dbReference type="RefSeq" id="WP_173077399.1">
    <property type="nucleotide sequence ID" value="NZ_BLPG01000001.1"/>
</dbReference>
<dbReference type="AlphaFoldDB" id="A0A6V8LB55"/>
<keyword evidence="2" id="KW-1185">Reference proteome</keyword>
<name>A0A6V8LB55_9ACTN</name>
<dbReference type="EMBL" id="BLPG01000001">
    <property type="protein sequence ID" value="GFJ89925.1"/>
    <property type="molecule type" value="Genomic_DNA"/>
</dbReference>
<dbReference type="Proteomes" id="UP000482960">
    <property type="component" value="Unassembled WGS sequence"/>
</dbReference>
<reference evidence="1 2" key="1">
    <citation type="submission" date="2020-03" db="EMBL/GenBank/DDBJ databases">
        <title>Whole genome shotgun sequence of Phytohabitans rumicis NBRC 108638.</title>
        <authorList>
            <person name="Komaki H."/>
            <person name="Tamura T."/>
        </authorList>
    </citation>
    <scope>NUCLEOTIDE SEQUENCE [LARGE SCALE GENOMIC DNA]</scope>
    <source>
        <strain evidence="1 2">NBRC 108638</strain>
    </source>
</reference>
<protein>
    <submittedName>
        <fullName evidence="1">Uncharacterized protein</fullName>
    </submittedName>
</protein>
<evidence type="ECO:0000313" key="1">
    <source>
        <dbReference type="EMBL" id="GFJ89925.1"/>
    </source>
</evidence>
<organism evidence="1 2">
    <name type="scientific">Phytohabitans rumicis</name>
    <dbReference type="NCBI Taxonomy" id="1076125"/>
    <lineage>
        <taxon>Bacteria</taxon>
        <taxon>Bacillati</taxon>
        <taxon>Actinomycetota</taxon>
        <taxon>Actinomycetes</taxon>
        <taxon>Micromonosporales</taxon>
        <taxon>Micromonosporaceae</taxon>
    </lineage>
</organism>
<sequence length="81" mass="8780">MRKNFSHAPIAYVERLAYSGFAPPLSAVIVDQSTTSRFWTVPNNGMLPSGCTALIAIVQLCLSPSTRRGRVLLNWLLGCSG</sequence>
<comment type="caution">
    <text evidence="1">The sequence shown here is derived from an EMBL/GenBank/DDBJ whole genome shotgun (WGS) entry which is preliminary data.</text>
</comment>
<evidence type="ECO:0000313" key="2">
    <source>
        <dbReference type="Proteomes" id="UP000482960"/>
    </source>
</evidence>
<proteinExistence type="predicted"/>
<accession>A0A6V8LB55</accession>